<sequence length="296" mass="33747">MATYTARLIVIFIIGFLFLFSHNGHTTPALYKIEKSGITSYLLGTVHVGDESMKGLNQMVTTAIDASSAVIVEVNINNLSPLEIQRRSAPFMLLTPPNNLKNQLSKKNYAQLKTYLAEKEIDIAVFNQYAPWAVMVTVLQMEYQKLGFKDDFGIDKQVLNYANMKQKPILELETLEQQLAMFKRLSAQGDNMLTETFKQMGDIEHYFLDLIRAWKQGDMATLSKYYNLSFDDSTYGRFSEQVMLIERNNNWVNMLTKQLTKQSLFIAVGALHLPEKHGLIAQLQQHGFTITNISVK</sequence>
<accession>A0ABR9EG73</accession>
<dbReference type="Proteomes" id="UP000615755">
    <property type="component" value="Unassembled WGS sequence"/>
</dbReference>
<dbReference type="InterPro" id="IPR047111">
    <property type="entry name" value="YbaP-like"/>
</dbReference>
<keyword evidence="2" id="KW-1185">Reference proteome</keyword>
<reference evidence="1 2" key="1">
    <citation type="submission" date="2015-03" db="EMBL/GenBank/DDBJ databases">
        <title>Genome sequence of Pseudoalteromonas aurantia.</title>
        <authorList>
            <person name="Xie B.-B."/>
            <person name="Rong J.-C."/>
            <person name="Qin Q.-L."/>
            <person name="Zhang Y.-Z."/>
        </authorList>
    </citation>
    <scope>NUCLEOTIDE SEQUENCE [LARGE SCALE GENOMIC DNA]</scope>
    <source>
        <strain evidence="1 2">208</strain>
    </source>
</reference>
<proteinExistence type="predicted"/>
<gene>
    <name evidence="1" type="ORF">PAUR_a4303</name>
</gene>
<dbReference type="EMBL" id="AQGV01000013">
    <property type="protein sequence ID" value="MBE0369737.1"/>
    <property type="molecule type" value="Genomic_DNA"/>
</dbReference>
<dbReference type="RefSeq" id="WP_192508935.1">
    <property type="nucleotide sequence ID" value="NZ_AQGV01000013.1"/>
</dbReference>
<dbReference type="PANTHER" id="PTHR40590">
    <property type="entry name" value="CYTOPLASMIC PROTEIN-RELATED"/>
    <property type="match status" value="1"/>
</dbReference>
<organism evidence="1 2">
    <name type="scientific">Pseudoalteromonas aurantia 208</name>
    <dbReference type="NCBI Taxonomy" id="1314867"/>
    <lineage>
        <taxon>Bacteria</taxon>
        <taxon>Pseudomonadati</taxon>
        <taxon>Pseudomonadota</taxon>
        <taxon>Gammaproteobacteria</taxon>
        <taxon>Alteromonadales</taxon>
        <taxon>Pseudoalteromonadaceae</taxon>
        <taxon>Pseudoalteromonas</taxon>
    </lineage>
</organism>
<evidence type="ECO:0008006" key="3">
    <source>
        <dbReference type="Google" id="ProtNLM"/>
    </source>
</evidence>
<dbReference type="CDD" id="cd14789">
    <property type="entry name" value="Tiki"/>
    <property type="match status" value="1"/>
</dbReference>
<protein>
    <recommendedName>
        <fullName evidence="3">TraB/GumN family protein</fullName>
    </recommendedName>
</protein>
<evidence type="ECO:0000313" key="1">
    <source>
        <dbReference type="EMBL" id="MBE0369737.1"/>
    </source>
</evidence>
<comment type="caution">
    <text evidence="1">The sequence shown here is derived from an EMBL/GenBank/DDBJ whole genome shotgun (WGS) entry which is preliminary data.</text>
</comment>
<dbReference type="InterPro" id="IPR002816">
    <property type="entry name" value="TraB/PrgY/GumN_fam"/>
</dbReference>
<name>A0ABR9EG73_9GAMM</name>
<evidence type="ECO:0000313" key="2">
    <source>
        <dbReference type="Proteomes" id="UP000615755"/>
    </source>
</evidence>
<dbReference type="Pfam" id="PF01963">
    <property type="entry name" value="TraB_PrgY_gumN"/>
    <property type="match status" value="1"/>
</dbReference>
<dbReference type="PANTHER" id="PTHR40590:SF1">
    <property type="entry name" value="CYTOPLASMIC PROTEIN"/>
    <property type="match status" value="1"/>
</dbReference>